<comment type="caution">
    <text evidence="1">The sequence shown here is derived from an EMBL/GenBank/DDBJ whole genome shotgun (WGS) entry which is preliminary data.</text>
</comment>
<name>A0ACC0VJK0_9STRA</name>
<accession>A0ACC0VJK0</accession>
<evidence type="ECO:0000313" key="1">
    <source>
        <dbReference type="EMBL" id="KAI9906555.1"/>
    </source>
</evidence>
<reference evidence="1 2" key="1">
    <citation type="journal article" date="2022" name="bioRxiv">
        <title>The genome of the oomycete Peronosclerospora sorghi, a cosmopolitan pathogen of maize and sorghum, is inflated with dispersed pseudogenes.</title>
        <authorList>
            <person name="Fletcher K."/>
            <person name="Martin F."/>
            <person name="Isakeit T."/>
            <person name="Cavanaugh K."/>
            <person name="Magill C."/>
            <person name="Michelmore R."/>
        </authorList>
    </citation>
    <scope>NUCLEOTIDE SEQUENCE [LARGE SCALE GENOMIC DNA]</scope>
    <source>
        <strain evidence="1">P6</strain>
    </source>
</reference>
<keyword evidence="2" id="KW-1185">Reference proteome</keyword>
<dbReference type="EMBL" id="CM047587">
    <property type="protein sequence ID" value="KAI9906555.1"/>
    <property type="molecule type" value="Genomic_DNA"/>
</dbReference>
<organism evidence="1 2">
    <name type="scientific">Peronosclerospora sorghi</name>
    <dbReference type="NCBI Taxonomy" id="230839"/>
    <lineage>
        <taxon>Eukaryota</taxon>
        <taxon>Sar</taxon>
        <taxon>Stramenopiles</taxon>
        <taxon>Oomycota</taxon>
        <taxon>Peronosporomycetes</taxon>
        <taxon>Peronosporales</taxon>
        <taxon>Peronosporaceae</taxon>
        <taxon>Peronosclerospora</taxon>
    </lineage>
</organism>
<evidence type="ECO:0000313" key="2">
    <source>
        <dbReference type="Proteomes" id="UP001163321"/>
    </source>
</evidence>
<dbReference type="Proteomes" id="UP001163321">
    <property type="component" value="Chromosome 8"/>
</dbReference>
<protein>
    <submittedName>
        <fullName evidence="1">Uncharacterized protein</fullName>
    </submittedName>
</protein>
<proteinExistence type="predicted"/>
<gene>
    <name evidence="1" type="ORF">PsorP6_004670</name>
</gene>
<sequence>MDAAMFSEGDPLSVSENVMFGQLAPLGTGIMDFVLDGVVQKIIVVQGDGLLSIEAQENATLFFQIWLRSTLASKCVTLEHRLTETAFECLMGEIESKFTSAAGEMDGVVGAQSIGELATQNTLNTFHYAGVSAKNVTLGVPRLKEIMNIAKDVRTPSLRIFLTPDCAHDADKAKFIQSQLEYTTLADVTPNTSIYYDPDPMNTVVEEDQEFVASYYEMPDEDTPIARSPWLLRIELNPKMVADKKLTMGEIASQVEAEYGQDLSCIFTDDNADRLVHRIRIMSDEEEKLQRSDETAVGQEDDTLLKRVEHNMLTQMKFRGVGPQNY</sequence>